<proteinExistence type="predicted"/>
<dbReference type="RefSeq" id="WP_317078211.1">
    <property type="nucleotide sequence ID" value="NZ_CAMRXC010000033.1"/>
</dbReference>
<evidence type="ECO:0000313" key="2">
    <source>
        <dbReference type="Proteomes" id="UP001189143"/>
    </source>
</evidence>
<reference evidence="1" key="1">
    <citation type="submission" date="2022-10" db="EMBL/GenBank/DDBJ databases">
        <authorList>
            <person name="Aires J."/>
            <person name="Mesa V."/>
        </authorList>
    </citation>
    <scope>NUCLEOTIDE SEQUENCE</scope>
    <source>
        <strain evidence="1">Clostridium neonatale JD116</strain>
    </source>
</reference>
<sequence>MCLINIIRSQNICTKVVKMNNIILTEFAAPTNSGEPCRPIEII</sequence>
<dbReference type="AlphaFoldDB" id="A0AAD1YDL0"/>
<evidence type="ECO:0000313" key="1">
    <source>
        <dbReference type="EMBL" id="CAI3545948.1"/>
    </source>
</evidence>
<dbReference type="EMBL" id="CAMTCP010000066">
    <property type="protein sequence ID" value="CAI3545948.1"/>
    <property type="molecule type" value="Genomic_DNA"/>
</dbReference>
<name>A0AAD1YDL0_9CLOT</name>
<dbReference type="Proteomes" id="UP001189143">
    <property type="component" value="Unassembled WGS sequence"/>
</dbReference>
<organism evidence="1 2">
    <name type="scientific">Clostridium neonatale</name>
    <dbReference type="NCBI Taxonomy" id="137838"/>
    <lineage>
        <taxon>Bacteria</taxon>
        <taxon>Bacillati</taxon>
        <taxon>Bacillota</taxon>
        <taxon>Clostridia</taxon>
        <taxon>Eubacteriales</taxon>
        <taxon>Clostridiaceae</taxon>
        <taxon>Clostridium</taxon>
    </lineage>
</organism>
<accession>A0AAD1YDL0</accession>
<comment type="caution">
    <text evidence="1">The sequence shown here is derived from an EMBL/GenBank/DDBJ whole genome shotgun (WGS) entry which is preliminary data.</text>
</comment>
<gene>
    <name evidence="1" type="ORF">CNEO2_150057</name>
</gene>
<protein>
    <submittedName>
        <fullName evidence="1">Uncharacterized protein</fullName>
    </submittedName>
</protein>